<protein>
    <submittedName>
        <fullName evidence="1">Uncharacterized protein</fullName>
    </submittedName>
</protein>
<reference evidence="2" key="1">
    <citation type="submission" date="2016-06" db="EMBL/GenBank/DDBJ databases">
        <authorList>
            <person name="Varghese N."/>
            <person name="Submissions Spin"/>
        </authorList>
    </citation>
    <scope>NUCLEOTIDE SEQUENCE [LARGE SCALE GENOMIC DNA]</scope>
    <source>
        <strain evidence="2">DSM 45431</strain>
    </source>
</reference>
<dbReference type="Proteomes" id="UP000199413">
    <property type="component" value="Unassembled WGS sequence"/>
</dbReference>
<proteinExistence type="predicted"/>
<organism evidence="1 2">
    <name type="scientific">Micromonospora rhizosphaerae</name>
    <dbReference type="NCBI Taxonomy" id="568872"/>
    <lineage>
        <taxon>Bacteria</taxon>
        <taxon>Bacillati</taxon>
        <taxon>Actinomycetota</taxon>
        <taxon>Actinomycetes</taxon>
        <taxon>Micromonosporales</taxon>
        <taxon>Micromonosporaceae</taxon>
        <taxon>Micromonospora</taxon>
    </lineage>
</organism>
<gene>
    <name evidence="1" type="ORF">GA0070624_4746</name>
</gene>
<dbReference type="EMBL" id="FMHV01000002">
    <property type="protein sequence ID" value="SCL33475.1"/>
    <property type="molecule type" value="Genomic_DNA"/>
</dbReference>
<sequence>MTVRVAPVRIRGAVSAGCGECITDGQVSYSPLSQGSVNAM</sequence>
<accession>A0A1C6SWI9</accession>
<evidence type="ECO:0000313" key="2">
    <source>
        <dbReference type="Proteomes" id="UP000199413"/>
    </source>
</evidence>
<dbReference type="AlphaFoldDB" id="A0A1C6SWI9"/>
<evidence type="ECO:0000313" key="1">
    <source>
        <dbReference type="EMBL" id="SCL33475.1"/>
    </source>
</evidence>
<keyword evidence="2" id="KW-1185">Reference proteome</keyword>
<name>A0A1C6SWI9_9ACTN</name>